<dbReference type="InterPro" id="IPR057238">
    <property type="entry name" value="DUF7916"/>
</dbReference>
<protein>
    <submittedName>
        <fullName evidence="2">Haloacid dehalogenase-like hydrolase</fullName>
    </submittedName>
</protein>
<feature type="domain" description="DUF7916" evidence="1">
    <location>
        <begin position="5"/>
        <end position="305"/>
    </location>
</feature>
<sequence length="305" mass="32190">MKRLLNCTASDFAEMNGAQLRQAIEASEGRVMLSEVVCATTPLYPSLTNAEYAAAFGADMILLNLFDVNQPNVEGMSAEHPQNVIIELKKLIGRPVGINLEPIDPEADNAETLAELPKGRTAIRESLEKAKKLGVDFVCLTGNPKTGVTNTAILKSIKQAKEIFQDDIMIIAGKMHGAGVRKEAGSGIVSENVVAEFAGAGADVVLLPAVGTVPGTTLEKTEKLVDAAHEQGALALTAIGTSQEGAAAATIRQMALNNKMAGADIHHIGDAGEHGIAVPENVMDYSIAIRGKRHTYVRMAASVNR</sequence>
<gene>
    <name evidence="2" type="ORF">ACFSUO_11610</name>
</gene>
<comment type="caution">
    <text evidence="2">The sequence shown here is derived from an EMBL/GenBank/DDBJ whole genome shotgun (WGS) entry which is preliminary data.</text>
</comment>
<reference evidence="3" key="1">
    <citation type="journal article" date="2019" name="Int. J. Syst. Evol. Microbiol.">
        <title>The Global Catalogue of Microorganisms (GCM) 10K type strain sequencing project: providing services to taxonomists for standard genome sequencing and annotation.</title>
        <authorList>
            <consortium name="The Broad Institute Genomics Platform"/>
            <consortium name="The Broad Institute Genome Sequencing Center for Infectious Disease"/>
            <person name="Wu L."/>
            <person name="Ma J."/>
        </authorList>
    </citation>
    <scope>NUCLEOTIDE SEQUENCE [LARGE SCALE GENOMIC DNA]</scope>
    <source>
        <strain evidence="3">TISTR 1535</strain>
    </source>
</reference>
<evidence type="ECO:0000259" key="1">
    <source>
        <dbReference type="Pfam" id="PF25509"/>
    </source>
</evidence>
<dbReference type="InterPro" id="IPR011060">
    <property type="entry name" value="RibuloseP-bd_barrel"/>
</dbReference>
<name>A0ABW5VAL4_9BACI</name>
<dbReference type="SUPFAM" id="SSF51366">
    <property type="entry name" value="Ribulose-phoshate binding barrel"/>
    <property type="match status" value="1"/>
</dbReference>
<accession>A0ABW5VAL4</accession>
<dbReference type="Proteomes" id="UP001597502">
    <property type="component" value="Unassembled WGS sequence"/>
</dbReference>
<keyword evidence="3" id="KW-1185">Reference proteome</keyword>
<dbReference type="EMBL" id="JBHUNA010000024">
    <property type="protein sequence ID" value="MFD2761599.1"/>
    <property type="molecule type" value="Genomic_DNA"/>
</dbReference>
<proteinExistence type="predicted"/>
<evidence type="ECO:0000313" key="3">
    <source>
        <dbReference type="Proteomes" id="UP001597502"/>
    </source>
</evidence>
<evidence type="ECO:0000313" key="2">
    <source>
        <dbReference type="EMBL" id="MFD2761599.1"/>
    </source>
</evidence>
<organism evidence="2 3">
    <name type="scientific">Lentibacillus juripiscarius</name>
    <dbReference type="NCBI Taxonomy" id="257446"/>
    <lineage>
        <taxon>Bacteria</taxon>
        <taxon>Bacillati</taxon>
        <taxon>Bacillota</taxon>
        <taxon>Bacilli</taxon>
        <taxon>Bacillales</taxon>
        <taxon>Bacillaceae</taxon>
        <taxon>Lentibacillus</taxon>
    </lineage>
</organism>
<dbReference type="RefSeq" id="WP_382394258.1">
    <property type="nucleotide sequence ID" value="NZ_JBHUNA010000024.1"/>
</dbReference>
<dbReference type="Pfam" id="PF25509">
    <property type="entry name" value="DUF7916"/>
    <property type="match status" value="1"/>
</dbReference>